<dbReference type="EMBL" id="JAADJZ010000005">
    <property type="protein sequence ID" value="KAF2875357.1"/>
    <property type="molecule type" value="Genomic_DNA"/>
</dbReference>
<organism evidence="4 5">
    <name type="scientific">Massariosphaeria phaeospora</name>
    <dbReference type="NCBI Taxonomy" id="100035"/>
    <lineage>
        <taxon>Eukaryota</taxon>
        <taxon>Fungi</taxon>
        <taxon>Dikarya</taxon>
        <taxon>Ascomycota</taxon>
        <taxon>Pezizomycotina</taxon>
        <taxon>Dothideomycetes</taxon>
        <taxon>Pleosporomycetidae</taxon>
        <taxon>Pleosporales</taxon>
        <taxon>Pleosporales incertae sedis</taxon>
        <taxon>Massariosphaeria</taxon>
    </lineage>
</organism>
<feature type="domain" description="AB hydrolase-1" evidence="3">
    <location>
        <begin position="31"/>
        <end position="317"/>
    </location>
</feature>
<evidence type="ECO:0000313" key="5">
    <source>
        <dbReference type="Proteomes" id="UP000481861"/>
    </source>
</evidence>
<evidence type="ECO:0000313" key="4">
    <source>
        <dbReference type="EMBL" id="KAF2875357.1"/>
    </source>
</evidence>
<proteinExistence type="inferred from homology"/>
<dbReference type="Pfam" id="PF00561">
    <property type="entry name" value="Abhydrolase_1"/>
    <property type="match status" value="1"/>
</dbReference>
<evidence type="ECO:0000256" key="1">
    <source>
        <dbReference type="ARBA" id="ARBA00022801"/>
    </source>
</evidence>
<name>A0A7C8IBA7_9PLEO</name>
<comment type="caution">
    <text evidence="4">The sequence shown here is derived from an EMBL/GenBank/DDBJ whole genome shotgun (WGS) entry which is preliminary data.</text>
</comment>
<protein>
    <submittedName>
        <fullName evidence="4">Alpha/Beta hydrolase protein</fullName>
    </submittedName>
</protein>
<evidence type="ECO:0000256" key="2">
    <source>
        <dbReference type="ARBA" id="ARBA00038334"/>
    </source>
</evidence>
<dbReference type="Gene3D" id="3.40.50.1820">
    <property type="entry name" value="alpha/beta hydrolase"/>
    <property type="match status" value="1"/>
</dbReference>
<dbReference type="GO" id="GO:0016787">
    <property type="term" value="F:hydrolase activity"/>
    <property type="evidence" value="ECO:0007669"/>
    <property type="project" value="UniProtKB-KW"/>
</dbReference>
<dbReference type="AlphaFoldDB" id="A0A7C8IBA7"/>
<gene>
    <name evidence="4" type="ORF">BDV95DRAFT_315761</name>
</gene>
<keyword evidence="5" id="KW-1185">Reference proteome</keyword>
<evidence type="ECO:0000259" key="3">
    <source>
        <dbReference type="Pfam" id="PF00561"/>
    </source>
</evidence>
<dbReference type="InterPro" id="IPR000073">
    <property type="entry name" value="AB_hydrolase_1"/>
</dbReference>
<keyword evidence="1 4" id="KW-0378">Hydrolase</keyword>
<dbReference type="SUPFAM" id="SSF53474">
    <property type="entry name" value="alpha/beta-Hydrolases"/>
    <property type="match status" value="1"/>
</dbReference>
<dbReference type="PANTHER" id="PTHR43329">
    <property type="entry name" value="EPOXIDE HYDROLASE"/>
    <property type="match status" value="1"/>
</dbReference>
<comment type="similarity">
    <text evidence="2">Belongs to the AB hydrolase superfamily. Epoxide hydrolase family.</text>
</comment>
<accession>A0A7C8IBA7</accession>
<dbReference type="OrthoDB" id="284184at2759"/>
<dbReference type="InterPro" id="IPR000639">
    <property type="entry name" value="Epox_hydrolase-like"/>
</dbReference>
<reference evidence="4 5" key="1">
    <citation type="submission" date="2020-01" db="EMBL/GenBank/DDBJ databases">
        <authorList>
            <consortium name="DOE Joint Genome Institute"/>
            <person name="Haridas S."/>
            <person name="Albert R."/>
            <person name="Binder M."/>
            <person name="Bloem J."/>
            <person name="Labutti K."/>
            <person name="Salamov A."/>
            <person name="Andreopoulos B."/>
            <person name="Baker S.E."/>
            <person name="Barry K."/>
            <person name="Bills G."/>
            <person name="Bluhm B.H."/>
            <person name="Cannon C."/>
            <person name="Castanera R."/>
            <person name="Culley D.E."/>
            <person name="Daum C."/>
            <person name="Ezra D."/>
            <person name="Gonzalez J.B."/>
            <person name="Henrissat B."/>
            <person name="Kuo A."/>
            <person name="Liang C."/>
            <person name="Lipzen A."/>
            <person name="Lutzoni F."/>
            <person name="Magnuson J."/>
            <person name="Mondo S."/>
            <person name="Nolan M."/>
            <person name="Ohm R."/>
            <person name="Pangilinan J."/>
            <person name="Park H.-J.H."/>
            <person name="Ramirez L."/>
            <person name="Alfaro M."/>
            <person name="Sun H."/>
            <person name="Tritt A."/>
            <person name="Yoshinaga Y."/>
            <person name="Zwiers L.-H.L."/>
            <person name="Turgeon B.G."/>
            <person name="Goodwin S.B."/>
            <person name="Spatafora J.W."/>
            <person name="Crous P.W."/>
            <person name="Grigoriev I.V."/>
        </authorList>
    </citation>
    <scope>NUCLEOTIDE SEQUENCE [LARGE SCALE GENOMIC DNA]</scope>
    <source>
        <strain evidence="4 5">CBS 611.86</strain>
    </source>
</reference>
<dbReference type="PRINTS" id="PR00412">
    <property type="entry name" value="EPOXHYDRLASE"/>
</dbReference>
<dbReference type="InterPro" id="IPR029058">
    <property type="entry name" value="AB_hydrolase_fold"/>
</dbReference>
<sequence>MATEHSERKTLRIDDSLTYSYIYHEAKKDCPTFLLVHGFPSSAYDWRKQIADLRQSGYGVLAPDLLGYGETDKPDAVEEYKFSKMTAHISKIIEREQLTQVIGVGHDWGSVMLSRLWNYYPQYFSSLVFLAVPYQPPGPFDLDAVNAMTEQAFGYPVFGYWKFFDEADAADVLARHHTSATSIIYQSDMDLWKTELCPVGKFKEWVTAGRTMALPAWLTAEERDVHDKILLEGGYTGPLNWYKAVIRGIHGDDDSQIPPERFVVSVPAVFVPGELDAISRPELALRAAEQGRQGGYLTDVEVKIMPGTGHWLPLEKPDEIREILEEMVRKL</sequence>
<dbReference type="Proteomes" id="UP000481861">
    <property type="component" value="Unassembled WGS sequence"/>
</dbReference>